<keyword evidence="1" id="KW-0560">Oxidoreductase</keyword>
<proteinExistence type="predicted"/>
<evidence type="ECO:0000313" key="6">
    <source>
        <dbReference type="Proteomes" id="UP001197247"/>
    </source>
</evidence>
<dbReference type="PANTHER" id="PTHR13789">
    <property type="entry name" value="MONOOXYGENASE"/>
    <property type="match status" value="1"/>
</dbReference>
<evidence type="ECO:0000256" key="1">
    <source>
        <dbReference type="ARBA" id="ARBA00023002"/>
    </source>
</evidence>
<keyword evidence="6" id="KW-1185">Reference proteome</keyword>
<protein>
    <submittedName>
        <fullName evidence="5">FAD-dependent oxidoreductase</fullName>
    </submittedName>
</protein>
<accession>A0ABS5TSF6</accession>
<dbReference type="EMBL" id="JAHBAY010000019">
    <property type="protein sequence ID" value="MBT0773749.1"/>
    <property type="molecule type" value="Genomic_DNA"/>
</dbReference>
<name>A0ABS5TSF6_9ACTN</name>
<dbReference type="InterPro" id="IPR050493">
    <property type="entry name" value="FAD-dep_Monooxygenase_BioMet"/>
</dbReference>
<dbReference type="RefSeq" id="WP_214160288.1">
    <property type="nucleotide sequence ID" value="NZ_JAHBAY010000019.1"/>
</dbReference>
<dbReference type="Proteomes" id="UP001197247">
    <property type="component" value="Unassembled WGS sequence"/>
</dbReference>
<dbReference type="InterPro" id="IPR036188">
    <property type="entry name" value="FAD/NAD-bd_sf"/>
</dbReference>
<sequence length="386" mass="39890">MVGQSTHVVVIGGGIAGSAAALALHRAGIGVTVYEQHPRTAGDLGAFLTLASNGMRALAQIGLAGPVGRAGFGLTEFSAMDESGTVLMTRPLGEHADPLTRFRCLRWSELTAALQSEVVRQGITLRHGASFVSARTDDDAVTATFADGSTVTADLLLGADGIGSGVRALIDPGAATPRYAGQRVFYGYTDVFSPPTGPGRITMVRGKAASFGYTVSPEGLTYWFARQTADALPDGAGVAVPPELRAELIAALRLDSTPTAGIVEATGDILVTNTGDLPDVAAWSRGRMLLIGDAAHAASPATGQGASMAFEDAVVLAKALRDSASVHDAVGLYEAVRRPRTQRNMDASAAMSKGQRPPSSPSSPTSPAHDDETLARQIDWDTPLTA</sequence>
<dbReference type="PANTHER" id="PTHR13789:SF309">
    <property type="entry name" value="PUTATIVE (AFU_ORTHOLOGUE AFUA_6G14510)-RELATED"/>
    <property type="match status" value="1"/>
</dbReference>
<gene>
    <name evidence="5" type="ORF">KIH74_32690</name>
</gene>
<comment type="caution">
    <text evidence="5">The sequence shown here is derived from an EMBL/GenBank/DDBJ whole genome shotgun (WGS) entry which is preliminary data.</text>
</comment>
<organism evidence="5 6">
    <name type="scientific">Kineosporia corallincola</name>
    <dbReference type="NCBI Taxonomy" id="2835133"/>
    <lineage>
        <taxon>Bacteria</taxon>
        <taxon>Bacillati</taxon>
        <taxon>Actinomycetota</taxon>
        <taxon>Actinomycetes</taxon>
        <taxon>Kineosporiales</taxon>
        <taxon>Kineosporiaceae</taxon>
        <taxon>Kineosporia</taxon>
    </lineage>
</organism>
<dbReference type="Gene3D" id="3.50.50.60">
    <property type="entry name" value="FAD/NAD(P)-binding domain"/>
    <property type="match status" value="1"/>
</dbReference>
<keyword evidence="2" id="KW-0503">Monooxygenase</keyword>
<dbReference type="SUPFAM" id="SSF51905">
    <property type="entry name" value="FAD/NAD(P)-binding domain"/>
    <property type="match status" value="1"/>
</dbReference>
<dbReference type="PRINTS" id="PR00420">
    <property type="entry name" value="RNGMNOXGNASE"/>
</dbReference>
<evidence type="ECO:0000259" key="4">
    <source>
        <dbReference type="Pfam" id="PF01494"/>
    </source>
</evidence>
<dbReference type="InterPro" id="IPR002938">
    <property type="entry name" value="FAD-bd"/>
</dbReference>
<reference evidence="5 6" key="1">
    <citation type="submission" date="2021-05" db="EMBL/GenBank/DDBJ databases">
        <title>Kineosporia and Streptomyces sp. nov. two new marine actinobacteria isolated from Coral.</title>
        <authorList>
            <person name="Buangrab K."/>
            <person name="Sutthacheep M."/>
            <person name="Yeemin T."/>
            <person name="Harunari E."/>
            <person name="Igarashi Y."/>
            <person name="Kanchanasin P."/>
            <person name="Tanasupawat S."/>
            <person name="Phongsopitanun W."/>
        </authorList>
    </citation>
    <scope>NUCLEOTIDE SEQUENCE [LARGE SCALE GENOMIC DNA]</scope>
    <source>
        <strain evidence="5 6">J2-2</strain>
    </source>
</reference>
<feature type="region of interest" description="Disordered" evidence="3">
    <location>
        <begin position="337"/>
        <end position="386"/>
    </location>
</feature>
<evidence type="ECO:0000256" key="2">
    <source>
        <dbReference type="ARBA" id="ARBA00023033"/>
    </source>
</evidence>
<evidence type="ECO:0000313" key="5">
    <source>
        <dbReference type="EMBL" id="MBT0773749.1"/>
    </source>
</evidence>
<feature type="domain" description="FAD-binding" evidence="4">
    <location>
        <begin position="6"/>
        <end position="347"/>
    </location>
</feature>
<dbReference type="Pfam" id="PF01494">
    <property type="entry name" value="FAD_binding_3"/>
    <property type="match status" value="1"/>
</dbReference>
<evidence type="ECO:0000256" key="3">
    <source>
        <dbReference type="SAM" id="MobiDB-lite"/>
    </source>
</evidence>